<dbReference type="Proteomes" id="UP000828048">
    <property type="component" value="Chromosome 1"/>
</dbReference>
<gene>
    <name evidence="1" type="ORF">Vadar_003702</name>
</gene>
<evidence type="ECO:0000313" key="2">
    <source>
        <dbReference type="Proteomes" id="UP000828048"/>
    </source>
</evidence>
<proteinExistence type="predicted"/>
<evidence type="ECO:0000313" key="1">
    <source>
        <dbReference type="EMBL" id="KAH7842295.1"/>
    </source>
</evidence>
<reference evidence="1 2" key="1">
    <citation type="journal article" date="2021" name="Hortic Res">
        <title>High-quality reference genome and annotation aids understanding of berry development for evergreen blueberry (Vaccinium darrowii).</title>
        <authorList>
            <person name="Yu J."/>
            <person name="Hulse-Kemp A.M."/>
            <person name="Babiker E."/>
            <person name="Staton M."/>
        </authorList>
    </citation>
    <scope>NUCLEOTIDE SEQUENCE [LARGE SCALE GENOMIC DNA]</scope>
    <source>
        <strain evidence="2">cv. NJ 8807/NJ 8810</strain>
        <tissue evidence="1">Young leaf</tissue>
    </source>
</reference>
<accession>A0ACB7XNP2</accession>
<dbReference type="EMBL" id="CM037151">
    <property type="protein sequence ID" value="KAH7842295.1"/>
    <property type="molecule type" value="Genomic_DNA"/>
</dbReference>
<name>A0ACB7XNP2_9ERIC</name>
<protein>
    <submittedName>
        <fullName evidence="1">Uncharacterized protein</fullName>
    </submittedName>
</protein>
<sequence>MMAWKMNTRFGMERSFNSFDFPSFTLFVDYLPHDVRPKWFRSFFSNFGVVKRSFIPNKVSRRSGYRFGFVTFGNREEAELAIAKSNGLWIDNRSLLVKKASFSLNPHPLSTKIPNPQPTQSQPFSHLKPSIFNHQFSIPQVFSNPQPQHTSNPKSLAEILNNSSEKRITIKVRPIASSWLSNCAVVKLKNPSTPEMIMNALLTAGISNVEVKSMGGLYMLFIFISKDERNNALSNPTLKEWFAYFKPWNGELASMSRFVWLKCRSVPIQAWNASNFKRIGESWGEFINLDEETMKELSYDIGRMLITTDYELPIDEWINILINGRNYRVRVWEEPCDDPFAVIFKTQVNTGVQTGASLDSMSHSQDKNNNFCYGENLEGVKDLLTSDLVEDEQAVLAGVKDFLIAKPAELDAQSDTVKGGHNERSLSTQMQGDSLALALASNFSFELETIVEDFEDQAIGSKAHLTERVNQEFSYKNSGRKTLCLDGPIVIGSDNSIRASQLPTVNLQVDLNPKEARKALRKRIRESSMSQEASEFVENTLNFISQGQQHDPILSELHATTKVGDKLGIALSNEDVLDLEKMILSENRFAPLQRSNPL</sequence>
<organism evidence="1 2">
    <name type="scientific">Vaccinium darrowii</name>
    <dbReference type="NCBI Taxonomy" id="229202"/>
    <lineage>
        <taxon>Eukaryota</taxon>
        <taxon>Viridiplantae</taxon>
        <taxon>Streptophyta</taxon>
        <taxon>Embryophyta</taxon>
        <taxon>Tracheophyta</taxon>
        <taxon>Spermatophyta</taxon>
        <taxon>Magnoliopsida</taxon>
        <taxon>eudicotyledons</taxon>
        <taxon>Gunneridae</taxon>
        <taxon>Pentapetalae</taxon>
        <taxon>asterids</taxon>
        <taxon>Ericales</taxon>
        <taxon>Ericaceae</taxon>
        <taxon>Vaccinioideae</taxon>
        <taxon>Vaccinieae</taxon>
        <taxon>Vaccinium</taxon>
    </lineage>
</organism>
<keyword evidence="2" id="KW-1185">Reference proteome</keyword>
<comment type="caution">
    <text evidence="1">The sequence shown here is derived from an EMBL/GenBank/DDBJ whole genome shotgun (WGS) entry which is preliminary data.</text>
</comment>